<evidence type="ECO:0000313" key="2">
    <source>
        <dbReference type="Proteomes" id="UP000005237"/>
    </source>
</evidence>
<keyword evidence="2" id="KW-1185">Reference proteome</keyword>
<reference evidence="2" key="1">
    <citation type="submission" date="2010-08" db="EMBL/GenBank/DDBJ databases">
        <authorList>
            <consortium name="Caenorhabditis japonica Sequencing Consortium"/>
            <person name="Wilson R.K."/>
        </authorList>
    </citation>
    <scope>NUCLEOTIDE SEQUENCE [LARGE SCALE GENOMIC DNA]</scope>
    <source>
        <strain evidence="2">DF5081</strain>
    </source>
</reference>
<protein>
    <submittedName>
        <fullName evidence="1">Uncharacterized protein</fullName>
    </submittedName>
</protein>
<organism evidence="1 2">
    <name type="scientific">Caenorhabditis japonica</name>
    <dbReference type="NCBI Taxonomy" id="281687"/>
    <lineage>
        <taxon>Eukaryota</taxon>
        <taxon>Metazoa</taxon>
        <taxon>Ecdysozoa</taxon>
        <taxon>Nematoda</taxon>
        <taxon>Chromadorea</taxon>
        <taxon>Rhabditida</taxon>
        <taxon>Rhabditina</taxon>
        <taxon>Rhabditomorpha</taxon>
        <taxon>Rhabditoidea</taxon>
        <taxon>Rhabditidae</taxon>
        <taxon>Peloderinae</taxon>
        <taxon>Caenorhabditis</taxon>
    </lineage>
</organism>
<dbReference type="AlphaFoldDB" id="A0A8R1IE74"/>
<accession>A0A8R1IE74</accession>
<sequence length="188" mass="21963">MNCIEVEKEEESGYSAYRYSEDDMVREINYISEEENNDESAVSPEYCFDVLQCKRNSIFARLTDQELSQINYLNSTTQSKSMIKRYFASHRPLNETIGANFGQWQLHGPYGELVKQAGQHATTTTCHLLRKVILRWREYQKRWTWPLVVKAGDVNDVLCSPLGNLIHDPFDICCGIQKTFQSRFYFVH</sequence>
<dbReference type="Proteomes" id="UP000005237">
    <property type="component" value="Unassembled WGS sequence"/>
</dbReference>
<evidence type="ECO:0000313" key="1">
    <source>
        <dbReference type="EnsemblMetazoa" id="CJA31940.1"/>
    </source>
</evidence>
<proteinExistence type="predicted"/>
<name>A0A8R1IE74_CAEJA</name>
<reference evidence="1" key="2">
    <citation type="submission" date="2022-06" db="UniProtKB">
        <authorList>
            <consortium name="EnsemblMetazoa"/>
        </authorList>
    </citation>
    <scope>IDENTIFICATION</scope>
    <source>
        <strain evidence="1">DF5081</strain>
    </source>
</reference>
<dbReference type="EnsemblMetazoa" id="CJA31940.1">
    <property type="protein sequence ID" value="CJA31940.1"/>
    <property type="gene ID" value="WBGene00207787"/>
</dbReference>